<feature type="transmembrane region" description="Helical" evidence="1">
    <location>
        <begin position="7"/>
        <end position="33"/>
    </location>
</feature>
<evidence type="ECO:0000256" key="1">
    <source>
        <dbReference type="SAM" id="Phobius"/>
    </source>
</evidence>
<sequence>MKYKRSFLIALDYIHMTSLGLLLPSACHLFPTWSVHVYFDTRSLLAVPVLFGLGWLAFTQLIFFFFVFVLSLLIVYLNCLTRCGTLTSGLYFFFSL</sequence>
<gene>
    <name evidence="2" type="ORF">BDV40DRAFT_157776</name>
</gene>
<evidence type="ECO:0000313" key="2">
    <source>
        <dbReference type="EMBL" id="KAE8162522.1"/>
    </source>
</evidence>
<accession>A0A5N6UV45</accession>
<feature type="transmembrane region" description="Helical" evidence="1">
    <location>
        <begin position="53"/>
        <end position="77"/>
    </location>
</feature>
<keyword evidence="1" id="KW-0472">Membrane</keyword>
<keyword evidence="1" id="KW-0812">Transmembrane</keyword>
<protein>
    <submittedName>
        <fullName evidence="2">Uncharacterized protein</fullName>
    </submittedName>
</protein>
<proteinExistence type="predicted"/>
<name>A0A5N6UV45_ASPTM</name>
<dbReference type="AlphaFoldDB" id="A0A5N6UV45"/>
<keyword evidence="1" id="KW-1133">Transmembrane helix</keyword>
<dbReference type="Proteomes" id="UP000326950">
    <property type="component" value="Unassembled WGS sequence"/>
</dbReference>
<organism evidence="2 3">
    <name type="scientific">Aspergillus tamarii</name>
    <dbReference type="NCBI Taxonomy" id="41984"/>
    <lineage>
        <taxon>Eukaryota</taxon>
        <taxon>Fungi</taxon>
        <taxon>Dikarya</taxon>
        <taxon>Ascomycota</taxon>
        <taxon>Pezizomycotina</taxon>
        <taxon>Eurotiomycetes</taxon>
        <taxon>Eurotiomycetidae</taxon>
        <taxon>Eurotiales</taxon>
        <taxon>Aspergillaceae</taxon>
        <taxon>Aspergillus</taxon>
        <taxon>Aspergillus subgen. Circumdati</taxon>
    </lineage>
</organism>
<evidence type="ECO:0000313" key="3">
    <source>
        <dbReference type="Proteomes" id="UP000326950"/>
    </source>
</evidence>
<reference evidence="2 3" key="1">
    <citation type="submission" date="2019-04" db="EMBL/GenBank/DDBJ databases">
        <title>Friends and foes A comparative genomics study of 23 Aspergillus species from section Flavi.</title>
        <authorList>
            <consortium name="DOE Joint Genome Institute"/>
            <person name="Kjaerbolling I."/>
            <person name="Vesth T."/>
            <person name="Frisvad J.C."/>
            <person name="Nybo J.L."/>
            <person name="Theobald S."/>
            <person name="Kildgaard S."/>
            <person name="Isbrandt T."/>
            <person name="Kuo A."/>
            <person name="Sato A."/>
            <person name="Lyhne E.K."/>
            <person name="Kogle M.E."/>
            <person name="Wiebenga A."/>
            <person name="Kun R.S."/>
            <person name="Lubbers R.J."/>
            <person name="Makela M.R."/>
            <person name="Barry K."/>
            <person name="Chovatia M."/>
            <person name="Clum A."/>
            <person name="Daum C."/>
            <person name="Haridas S."/>
            <person name="He G."/>
            <person name="LaButti K."/>
            <person name="Lipzen A."/>
            <person name="Mondo S."/>
            <person name="Riley R."/>
            <person name="Salamov A."/>
            <person name="Simmons B.A."/>
            <person name="Magnuson J.K."/>
            <person name="Henrissat B."/>
            <person name="Mortensen U.H."/>
            <person name="Larsen T.O."/>
            <person name="Devries R.P."/>
            <person name="Grigoriev I.V."/>
            <person name="Machida M."/>
            <person name="Baker S.E."/>
            <person name="Andersen M.R."/>
        </authorList>
    </citation>
    <scope>NUCLEOTIDE SEQUENCE [LARGE SCALE GENOMIC DNA]</scope>
    <source>
        <strain evidence="2 3">CBS 117626</strain>
    </source>
</reference>
<keyword evidence="3" id="KW-1185">Reference proteome</keyword>
<dbReference type="EMBL" id="ML738627">
    <property type="protein sequence ID" value="KAE8162522.1"/>
    <property type="molecule type" value="Genomic_DNA"/>
</dbReference>